<dbReference type="EnsemblPlants" id="AET5Gv20540900.1">
    <property type="protein sequence ID" value="AET5Gv20540900.1"/>
    <property type="gene ID" value="AET5Gv20540900"/>
</dbReference>
<dbReference type="Gramene" id="AET5Gv20540900.1">
    <property type="protein sequence ID" value="AET5Gv20540900.1"/>
    <property type="gene ID" value="AET5Gv20540900"/>
</dbReference>
<evidence type="ECO:0000313" key="2">
    <source>
        <dbReference type="Proteomes" id="UP000015105"/>
    </source>
</evidence>
<reference evidence="1" key="4">
    <citation type="submission" date="2019-03" db="UniProtKB">
        <authorList>
            <consortium name="EnsemblPlants"/>
        </authorList>
    </citation>
    <scope>IDENTIFICATION</scope>
</reference>
<keyword evidence="2" id="KW-1185">Reference proteome</keyword>
<reference evidence="2" key="1">
    <citation type="journal article" date="2014" name="Science">
        <title>Ancient hybridizations among the ancestral genomes of bread wheat.</title>
        <authorList>
            <consortium name="International Wheat Genome Sequencing Consortium,"/>
            <person name="Marcussen T."/>
            <person name="Sandve S.R."/>
            <person name="Heier L."/>
            <person name="Spannagl M."/>
            <person name="Pfeifer M."/>
            <person name="Jakobsen K.S."/>
            <person name="Wulff B.B."/>
            <person name="Steuernagel B."/>
            <person name="Mayer K.F."/>
            <person name="Olsen O.A."/>
        </authorList>
    </citation>
    <scope>NUCLEOTIDE SEQUENCE [LARGE SCALE GENOMIC DNA]</scope>
    <source>
        <strain evidence="2">cv. AL8/78</strain>
    </source>
</reference>
<reference evidence="2" key="2">
    <citation type="journal article" date="2017" name="Nat. Plants">
        <title>The Aegilops tauschii genome reveals multiple impacts of transposons.</title>
        <authorList>
            <person name="Zhao G."/>
            <person name="Zou C."/>
            <person name="Li K."/>
            <person name="Wang K."/>
            <person name="Li T."/>
            <person name="Gao L."/>
            <person name="Zhang X."/>
            <person name="Wang H."/>
            <person name="Yang Z."/>
            <person name="Liu X."/>
            <person name="Jiang W."/>
            <person name="Mao L."/>
            <person name="Kong X."/>
            <person name="Jiao Y."/>
            <person name="Jia J."/>
        </authorList>
    </citation>
    <scope>NUCLEOTIDE SEQUENCE [LARGE SCALE GENOMIC DNA]</scope>
    <source>
        <strain evidence="2">cv. AL8/78</strain>
    </source>
</reference>
<reference evidence="1" key="5">
    <citation type="journal article" date="2021" name="G3 (Bethesda)">
        <title>Aegilops tauschii genome assembly Aet v5.0 features greater sequence contiguity and improved annotation.</title>
        <authorList>
            <person name="Wang L."/>
            <person name="Zhu T."/>
            <person name="Rodriguez J.C."/>
            <person name="Deal K.R."/>
            <person name="Dubcovsky J."/>
            <person name="McGuire P.E."/>
            <person name="Lux T."/>
            <person name="Spannagl M."/>
            <person name="Mayer K.F.X."/>
            <person name="Baldrich P."/>
            <person name="Meyers B.C."/>
            <person name="Huo N."/>
            <person name="Gu Y.Q."/>
            <person name="Zhou H."/>
            <person name="Devos K.M."/>
            <person name="Bennetzen J.L."/>
            <person name="Unver T."/>
            <person name="Budak H."/>
            <person name="Gulick P.J."/>
            <person name="Galiba G."/>
            <person name="Kalapos B."/>
            <person name="Nelson D.R."/>
            <person name="Li P."/>
            <person name="You F.M."/>
            <person name="Luo M.C."/>
            <person name="Dvorak J."/>
        </authorList>
    </citation>
    <scope>NUCLEOTIDE SEQUENCE [LARGE SCALE GENOMIC DNA]</scope>
    <source>
        <strain evidence="1">cv. AL8/78</strain>
    </source>
</reference>
<protein>
    <submittedName>
        <fullName evidence="1">Uncharacterized protein</fullName>
    </submittedName>
</protein>
<accession>A0A453KX07</accession>
<reference evidence="1" key="3">
    <citation type="journal article" date="2017" name="Nature">
        <title>Genome sequence of the progenitor of the wheat D genome Aegilops tauschii.</title>
        <authorList>
            <person name="Luo M.C."/>
            <person name="Gu Y.Q."/>
            <person name="Puiu D."/>
            <person name="Wang H."/>
            <person name="Twardziok S.O."/>
            <person name="Deal K.R."/>
            <person name="Huo N."/>
            <person name="Zhu T."/>
            <person name="Wang L."/>
            <person name="Wang Y."/>
            <person name="McGuire P.E."/>
            <person name="Liu S."/>
            <person name="Long H."/>
            <person name="Ramasamy R.K."/>
            <person name="Rodriguez J.C."/>
            <person name="Van S.L."/>
            <person name="Yuan L."/>
            <person name="Wang Z."/>
            <person name="Xia Z."/>
            <person name="Xiao L."/>
            <person name="Anderson O.D."/>
            <person name="Ouyang S."/>
            <person name="Liang Y."/>
            <person name="Zimin A.V."/>
            <person name="Pertea G."/>
            <person name="Qi P."/>
            <person name="Bennetzen J.L."/>
            <person name="Dai X."/>
            <person name="Dawson M.W."/>
            <person name="Muller H.G."/>
            <person name="Kugler K."/>
            <person name="Rivarola-Duarte L."/>
            <person name="Spannagl M."/>
            <person name="Mayer K.F.X."/>
            <person name="Lu F.H."/>
            <person name="Bevan M.W."/>
            <person name="Leroy P."/>
            <person name="Li P."/>
            <person name="You F.M."/>
            <person name="Sun Q."/>
            <person name="Liu Z."/>
            <person name="Lyons E."/>
            <person name="Wicker T."/>
            <person name="Salzberg S.L."/>
            <person name="Devos K.M."/>
            <person name="Dvorak J."/>
        </authorList>
    </citation>
    <scope>NUCLEOTIDE SEQUENCE [LARGE SCALE GENOMIC DNA]</scope>
    <source>
        <strain evidence="1">cv. AL8/78</strain>
    </source>
</reference>
<dbReference type="AlphaFoldDB" id="A0A453KX07"/>
<organism evidence="1 2">
    <name type="scientific">Aegilops tauschii subsp. strangulata</name>
    <name type="common">Goatgrass</name>
    <dbReference type="NCBI Taxonomy" id="200361"/>
    <lineage>
        <taxon>Eukaryota</taxon>
        <taxon>Viridiplantae</taxon>
        <taxon>Streptophyta</taxon>
        <taxon>Embryophyta</taxon>
        <taxon>Tracheophyta</taxon>
        <taxon>Spermatophyta</taxon>
        <taxon>Magnoliopsida</taxon>
        <taxon>Liliopsida</taxon>
        <taxon>Poales</taxon>
        <taxon>Poaceae</taxon>
        <taxon>BOP clade</taxon>
        <taxon>Pooideae</taxon>
        <taxon>Triticodae</taxon>
        <taxon>Triticeae</taxon>
        <taxon>Triticinae</taxon>
        <taxon>Aegilops</taxon>
    </lineage>
</organism>
<sequence>RGGVNNTTTTPSMVHTPRHHHHCRLLLPPSISPSLIAAAAFKPPPHQPNRASLFPCCRCVLLVGFFVRALLPAASLSRRPGVPRKCMGRRRKHPA</sequence>
<name>A0A453KX07_AEGTS</name>
<dbReference type="Proteomes" id="UP000015105">
    <property type="component" value="Chromosome 5D"/>
</dbReference>
<evidence type="ECO:0000313" key="1">
    <source>
        <dbReference type="EnsemblPlants" id="AET5Gv20540900.1"/>
    </source>
</evidence>
<proteinExistence type="predicted"/>